<comment type="caution">
    <text evidence="2">The sequence shown here is derived from an EMBL/GenBank/DDBJ whole genome shotgun (WGS) entry which is preliminary data.</text>
</comment>
<proteinExistence type="predicted"/>
<keyword evidence="1" id="KW-0175">Coiled coil</keyword>
<dbReference type="PANTHER" id="PTHR23351">
    <property type="entry name" value="FOS TRANSCRIPTION FACTOR-RELATED"/>
    <property type="match status" value="1"/>
</dbReference>
<feature type="coiled-coil region" evidence="1">
    <location>
        <begin position="72"/>
        <end position="99"/>
    </location>
</feature>
<keyword evidence="3" id="KW-1185">Reference proteome</keyword>
<accession>A0AAW2AFK3</accession>
<dbReference type="AlphaFoldDB" id="A0AAW2AFK3"/>
<dbReference type="GO" id="GO:0000981">
    <property type="term" value="F:DNA-binding transcription factor activity, RNA polymerase II-specific"/>
    <property type="evidence" value="ECO:0007669"/>
    <property type="project" value="TreeGrafter"/>
</dbReference>
<dbReference type="GO" id="GO:0000978">
    <property type="term" value="F:RNA polymerase II cis-regulatory region sequence-specific DNA binding"/>
    <property type="evidence" value="ECO:0007669"/>
    <property type="project" value="TreeGrafter"/>
</dbReference>
<evidence type="ECO:0008006" key="4">
    <source>
        <dbReference type="Google" id="ProtNLM"/>
    </source>
</evidence>
<organism evidence="2 3">
    <name type="scientific">Culter alburnus</name>
    <name type="common">Topmouth culter</name>
    <dbReference type="NCBI Taxonomy" id="194366"/>
    <lineage>
        <taxon>Eukaryota</taxon>
        <taxon>Metazoa</taxon>
        <taxon>Chordata</taxon>
        <taxon>Craniata</taxon>
        <taxon>Vertebrata</taxon>
        <taxon>Euteleostomi</taxon>
        <taxon>Actinopterygii</taxon>
        <taxon>Neopterygii</taxon>
        <taxon>Teleostei</taxon>
        <taxon>Ostariophysi</taxon>
        <taxon>Cypriniformes</taxon>
        <taxon>Xenocyprididae</taxon>
        <taxon>Xenocypridinae</taxon>
        <taxon>Culter</taxon>
    </lineage>
</organism>
<dbReference type="EMBL" id="JAWDJR010000007">
    <property type="protein sequence ID" value="KAK9971501.1"/>
    <property type="molecule type" value="Genomic_DNA"/>
</dbReference>
<reference evidence="2 3" key="1">
    <citation type="submission" date="2024-05" db="EMBL/GenBank/DDBJ databases">
        <title>A high-quality chromosomal-level genome assembly of Topmouth culter (Culter alburnus).</title>
        <authorList>
            <person name="Zhao H."/>
        </authorList>
    </citation>
    <scope>NUCLEOTIDE SEQUENCE [LARGE SCALE GENOMIC DNA]</scope>
    <source>
        <strain evidence="2">CATC2023</strain>
        <tissue evidence="2">Muscle</tissue>
    </source>
</reference>
<dbReference type="PANTHER" id="PTHR23351:SF51">
    <property type="entry name" value="BASIC LEUCINE ZIPPER TRANSCRIPTIONAL FACTOR ATF-LIKE"/>
    <property type="match status" value="1"/>
</dbReference>
<evidence type="ECO:0000313" key="2">
    <source>
        <dbReference type="EMBL" id="KAK9971501.1"/>
    </source>
</evidence>
<dbReference type="InterPro" id="IPR000837">
    <property type="entry name" value="AP-1"/>
</dbReference>
<gene>
    <name evidence="2" type="ORF">ABG768_024865</name>
</gene>
<protein>
    <recommendedName>
        <fullName evidence="4">BZIP domain-containing protein</fullName>
    </recommendedName>
</protein>
<sequence>MNNPCSWRCQLLSWTTLTGEVHSRKVILKVLKTGAHSQMATRTIAERKTEMQLARVEENRQKRLTRCTRSELQSLEQSNAAIRKEIAELEKELKMYTTALEQHEPHCTKPCPYGPSAGVPAGPSTATPFTSDSNFIPELNPFPDLTLLPDTNSVDLPLTGLLDSSDWSPWDTLNGNGCLQQF</sequence>
<dbReference type="Proteomes" id="UP001479290">
    <property type="component" value="Unassembled WGS sequence"/>
</dbReference>
<dbReference type="GO" id="GO:0005634">
    <property type="term" value="C:nucleus"/>
    <property type="evidence" value="ECO:0007669"/>
    <property type="project" value="TreeGrafter"/>
</dbReference>
<name>A0AAW2AFK3_CULAL</name>
<evidence type="ECO:0000256" key="1">
    <source>
        <dbReference type="SAM" id="Coils"/>
    </source>
</evidence>
<evidence type="ECO:0000313" key="3">
    <source>
        <dbReference type="Proteomes" id="UP001479290"/>
    </source>
</evidence>